<reference evidence="1" key="1">
    <citation type="journal article" date="2015" name="Nature">
        <title>Complex archaea that bridge the gap between prokaryotes and eukaryotes.</title>
        <authorList>
            <person name="Spang A."/>
            <person name="Saw J.H."/>
            <person name="Jorgensen S.L."/>
            <person name="Zaremba-Niedzwiedzka K."/>
            <person name="Martijn J."/>
            <person name="Lind A.E."/>
            <person name="van Eijk R."/>
            <person name="Schleper C."/>
            <person name="Guy L."/>
            <person name="Ettema T.J."/>
        </authorList>
    </citation>
    <scope>NUCLEOTIDE SEQUENCE</scope>
</reference>
<accession>A0A0F9MEF0</accession>
<organism evidence="1">
    <name type="scientific">marine sediment metagenome</name>
    <dbReference type="NCBI Taxonomy" id="412755"/>
    <lineage>
        <taxon>unclassified sequences</taxon>
        <taxon>metagenomes</taxon>
        <taxon>ecological metagenomes</taxon>
    </lineage>
</organism>
<protein>
    <submittedName>
        <fullName evidence="1">Uncharacterized protein</fullName>
    </submittedName>
</protein>
<sequence>MDNEIIIDNHGEKHIIAERGEDYVIFRHEDGSLYVSTLLSGNVPKRFFIKSENKEGVI</sequence>
<name>A0A0F9MEF0_9ZZZZ</name>
<proteinExistence type="predicted"/>
<gene>
    <name evidence="1" type="ORF">LCGC14_1084240</name>
</gene>
<dbReference type="AlphaFoldDB" id="A0A0F9MEF0"/>
<comment type="caution">
    <text evidence="1">The sequence shown here is derived from an EMBL/GenBank/DDBJ whole genome shotgun (WGS) entry which is preliminary data.</text>
</comment>
<dbReference type="EMBL" id="LAZR01004766">
    <property type="protein sequence ID" value="KKN05745.1"/>
    <property type="molecule type" value="Genomic_DNA"/>
</dbReference>
<evidence type="ECO:0000313" key="1">
    <source>
        <dbReference type="EMBL" id="KKN05745.1"/>
    </source>
</evidence>